<dbReference type="Proteomes" id="UP000053989">
    <property type="component" value="Unassembled WGS sequence"/>
</dbReference>
<feature type="non-terminal residue" evidence="1">
    <location>
        <position position="219"/>
    </location>
</feature>
<dbReference type="AlphaFoldDB" id="A0A0C3CVU3"/>
<dbReference type="OrthoDB" id="2665953at2759"/>
<accession>A0A0C3CVU3</accession>
<keyword evidence="2" id="KW-1185">Reference proteome</keyword>
<protein>
    <submittedName>
        <fullName evidence="1">Uncharacterized protein</fullName>
    </submittedName>
</protein>
<dbReference type="EMBL" id="KN822204">
    <property type="protein sequence ID" value="KIM52665.1"/>
    <property type="molecule type" value="Genomic_DNA"/>
</dbReference>
<reference evidence="1 2" key="1">
    <citation type="submission" date="2014-04" db="EMBL/GenBank/DDBJ databases">
        <authorList>
            <consortium name="DOE Joint Genome Institute"/>
            <person name="Kuo A."/>
            <person name="Kohler A."/>
            <person name="Nagy L.G."/>
            <person name="Floudas D."/>
            <person name="Copeland A."/>
            <person name="Barry K.W."/>
            <person name="Cichocki N."/>
            <person name="Veneault-Fourrey C."/>
            <person name="LaButti K."/>
            <person name="Lindquist E.A."/>
            <person name="Lipzen A."/>
            <person name="Lundell T."/>
            <person name="Morin E."/>
            <person name="Murat C."/>
            <person name="Sun H."/>
            <person name="Tunlid A."/>
            <person name="Henrissat B."/>
            <person name="Grigoriev I.V."/>
            <person name="Hibbett D.S."/>
            <person name="Martin F."/>
            <person name="Nordberg H.P."/>
            <person name="Cantor M.N."/>
            <person name="Hua S.X."/>
        </authorList>
    </citation>
    <scope>NUCLEOTIDE SEQUENCE [LARGE SCALE GENOMIC DNA]</scope>
    <source>
        <strain evidence="1 2">Foug A</strain>
    </source>
</reference>
<evidence type="ECO:0000313" key="1">
    <source>
        <dbReference type="EMBL" id="KIM52665.1"/>
    </source>
</evidence>
<sequence length="219" mass="24447">FTSLLKAHGIEAAFVIAGSNQDASLGYAYTTPGAEDFFLERCRADTDAIIGHFKTHIYNRSSLASVTEVFETEKLGKGKGKERSHDDFIRRRRSDWASGRHGQTWASGKLLPWKHLPQKLAQNALVCENWPEVLFPGQERSSRSKPKGISDLTIVECSQIVAATRDNGPHKLQFRFDPYNKADLSTSRKPVIIGAPPPYDSKLTHAMRLFSNGKIDYNG</sequence>
<gene>
    <name evidence="1" type="ORF">SCLCIDRAFT_90312</name>
</gene>
<evidence type="ECO:0000313" key="2">
    <source>
        <dbReference type="Proteomes" id="UP000053989"/>
    </source>
</evidence>
<dbReference type="HOGENOM" id="CLU_059987_0_0_1"/>
<reference evidence="2" key="2">
    <citation type="submission" date="2015-01" db="EMBL/GenBank/DDBJ databases">
        <title>Evolutionary Origins and Diversification of the Mycorrhizal Mutualists.</title>
        <authorList>
            <consortium name="DOE Joint Genome Institute"/>
            <consortium name="Mycorrhizal Genomics Consortium"/>
            <person name="Kohler A."/>
            <person name="Kuo A."/>
            <person name="Nagy L.G."/>
            <person name="Floudas D."/>
            <person name="Copeland A."/>
            <person name="Barry K.W."/>
            <person name="Cichocki N."/>
            <person name="Veneault-Fourrey C."/>
            <person name="LaButti K."/>
            <person name="Lindquist E.A."/>
            <person name="Lipzen A."/>
            <person name="Lundell T."/>
            <person name="Morin E."/>
            <person name="Murat C."/>
            <person name="Riley R."/>
            <person name="Ohm R."/>
            <person name="Sun H."/>
            <person name="Tunlid A."/>
            <person name="Henrissat B."/>
            <person name="Grigoriev I.V."/>
            <person name="Hibbett D.S."/>
            <person name="Martin F."/>
        </authorList>
    </citation>
    <scope>NUCLEOTIDE SEQUENCE [LARGE SCALE GENOMIC DNA]</scope>
    <source>
        <strain evidence="2">Foug A</strain>
    </source>
</reference>
<proteinExistence type="predicted"/>
<feature type="non-terminal residue" evidence="1">
    <location>
        <position position="1"/>
    </location>
</feature>
<name>A0A0C3CVU3_9AGAM</name>
<organism evidence="1 2">
    <name type="scientific">Scleroderma citrinum Foug A</name>
    <dbReference type="NCBI Taxonomy" id="1036808"/>
    <lineage>
        <taxon>Eukaryota</taxon>
        <taxon>Fungi</taxon>
        <taxon>Dikarya</taxon>
        <taxon>Basidiomycota</taxon>
        <taxon>Agaricomycotina</taxon>
        <taxon>Agaricomycetes</taxon>
        <taxon>Agaricomycetidae</taxon>
        <taxon>Boletales</taxon>
        <taxon>Sclerodermatineae</taxon>
        <taxon>Sclerodermataceae</taxon>
        <taxon>Scleroderma</taxon>
    </lineage>
</organism>
<dbReference type="InParanoid" id="A0A0C3CVU3"/>